<dbReference type="AlphaFoldDB" id="A0A1I4PR67"/>
<evidence type="ECO:0000313" key="1">
    <source>
        <dbReference type="EMBL" id="SFM30391.1"/>
    </source>
</evidence>
<gene>
    <name evidence="1" type="ORF">SAMN05421721_102175</name>
</gene>
<proteinExistence type="predicted"/>
<sequence length="54" mass="6061">MIPMNRHRVLPMTLTQARILSTAKALVPKKRVFISICPQPWPRPVRSLAVGAGR</sequence>
<reference evidence="1 2" key="1">
    <citation type="submission" date="2016-10" db="EMBL/GenBank/DDBJ databases">
        <authorList>
            <person name="de Groot N.N."/>
        </authorList>
    </citation>
    <scope>NUCLEOTIDE SEQUENCE [LARGE SCALE GENOMIC DNA]</scope>
    <source>
        <strain evidence="1 2">DSM 4180</strain>
    </source>
</reference>
<name>A0A1I4PR67_ECTMO</name>
<accession>A0A1I4PR67</accession>
<organism evidence="1 2">
    <name type="scientific">Ectothiorhodospira mobilis</name>
    <dbReference type="NCBI Taxonomy" id="195064"/>
    <lineage>
        <taxon>Bacteria</taxon>
        <taxon>Pseudomonadati</taxon>
        <taxon>Pseudomonadota</taxon>
        <taxon>Gammaproteobacteria</taxon>
        <taxon>Chromatiales</taxon>
        <taxon>Ectothiorhodospiraceae</taxon>
        <taxon>Ectothiorhodospira</taxon>
    </lineage>
</organism>
<protein>
    <submittedName>
        <fullName evidence="1">Uncharacterized protein</fullName>
    </submittedName>
</protein>
<evidence type="ECO:0000313" key="2">
    <source>
        <dbReference type="Proteomes" id="UP000199556"/>
    </source>
</evidence>
<dbReference type="Proteomes" id="UP000199556">
    <property type="component" value="Unassembled WGS sequence"/>
</dbReference>
<dbReference type="STRING" id="195064.SAMN05421721_102175"/>
<dbReference type="EMBL" id="FOUO01000002">
    <property type="protein sequence ID" value="SFM30391.1"/>
    <property type="molecule type" value="Genomic_DNA"/>
</dbReference>
<keyword evidence="2" id="KW-1185">Reference proteome</keyword>